<gene>
    <name evidence="2" type="primary">AlNc14C11G1402</name>
    <name evidence="2" type="ORF">ALNC14_016040</name>
</gene>
<dbReference type="EMBL" id="FR824056">
    <property type="protein sequence ID" value="CCA15461.1"/>
    <property type="molecule type" value="Genomic_DNA"/>
</dbReference>
<reference evidence="2" key="1">
    <citation type="journal article" date="2011" name="PLoS Biol.">
        <title>Gene gain and loss during evolution of obligate parasitism in the white rust pathogen of Arabidopsis thaliana.</title>
        <authorList>
            <person name="Kemen E."/>
            <person name="Gardiner A."/>
            <person name="Schultz-Larsen T."/>
            <person name="Kemen A.C."/>
            <person name="Balmuth A.L."/>
            <person name="Robert-Seilaniantz A."/>
            <person name="Bailey K."/>
            <person name="Holub E."/>
            <person name="Studholme D.J."/>
            <person name="Maclean D."/>
            <person name="Jones J.D."/>
        </authorList>
    </citation>
    <scope>NUCLEOTIDE SEQUENCE</scope>
</reference>
<dbReference type="Pfam" id="PF00456">
    <property type="entry name" value="Transketolase_N"/>
    <property type="match status" value="1"/>
</dbReference>
<dbReference type="HOGENOM" id="CLU_101188_0_0_1"/>
<dbReference type="SUPFAM" id="SSF52518">
    <property type="entry name" value="Thiamin diphosphate-binding fold (THDP-binding)"/>
    <property type="match status" value="1"/>
</dbReference>
<accession>F0W324</accession>
<evidence type="ECO:0000259" key="1">
    <source>
        <dbReference type="Pfam" id="PF00456"/>
    </source>
</evidence>
<dbReference type="InterPro" id="IPR029061">
    <property type="entry name" value="THDP-binding"/>
</dbReference>
<dbReference type="GO" id="GO:0005829">
    <property type="term" value="C:cytosol"/>
    <property type="evidence" value="ECO:0007669"/>
    <property type="project" value="TreeGrafter"/>
</dbReference>
<dbReference type="AlphaFoldDB" id="F0W324"/>
<dbReference type="InterPro" id="IPR033247">
    <property type="entry name" value="Transketolase_fam"/>
</dbReference>
<protein>
    <submittedName>
        <fullName evidence="2">Transketolase putative</fullName>
    </submittedName>
</protein>
<dbReference type="Gene3D" id="3.30.420.10">
    <property type="entry name" value="Ribonuclease H-like superfamily/Ribonuclease H"/>
    <property type="match status" value="1"/>
</dbReference>
<organism evidence="2">
    <name type="scientific">Albugo laibachii Nc14</name>
    <dbReference type="NCBI Taxonomy" id="890382"/>
    <lineage>
        <taxon>Eukaryota</taxon>
        <taxon>Sar</taxon>
        <taxon>Stramenopiles</taxon>
        <taxon>Oomycota</taxon>
        <taxon>Peronosporomycetes</taxon>
        <taxon>Albuginales</taxon>
        <taxon>Albuginaceae</taxon>
        <taxon>Albugo</taxon>
    </lineage>
</organism>
<sequence length="240" mass="26978">MYDDNKISIDGHTDLTFTEDVLKRYEAYDWHVQSVTNGDSDYTSIYEAILNAKAVTDKSSFIKVNTTVTVNALMDWFNRHGVVLLWVPNQGSHFLNEVMEKLRKLLGAQHHCVTAYCIWANGSIEVLNRQLLKAMQSLLNGKRQPIGQWPRFLALCQSSINHLPSSLLGGVAPLTSFTALPPRDPISVFYQPAGLPGLSSFTEHDINEQQKIRVQILQQTSDALHKQVSETAKKKNEAAR</sequence>
<feature type="domain" description="Transketolase N-terminal" evidence="1">
    <location>
        <begin position="1"/>
        <end position="74"/>
    </location>
</feature>
<dbReference type="PANTHER" id="PTHR43522">
    <property type="entry name" value="TRANSKETOLASE"/>
    <property type="match status" value="1"/>
</dbReference>
<name>F0W324_9STRA</name>
<dbReference type="GO" id="GO:0006098">
    <property type="term" value="P:pentose-phosphate shunt"/>
    <property type="evidence" value="ECO:0007669"/>
    <property type="project" value="TreeGrafter"/>
</dbReference>
<dbReference type="SUPFAM" id="SSF53098">
    <property type="entry name" value="Ribonuclease H-like"/>
    <property type="match status" value="1"/>
</dbReference>
<dbReference type="GO" id="GO:0004802">
    <property type="term" value="F:transketolase activity"/>
    <property type="evidence" value="ECO:0007669"/>
    <property type="project" value="TreeGrafter"/>
</dbReference>
<evidence type="ECO:0000313" key="2">
    <source>
        <dbReference type="EMBL" id="CCA15461.1"/>
    </source>
</evidence>
<proteinExistence type="predicted"/>
<dbReference type="InterPro" id="IPR012337">
    <property type="entry name" value="RNaseH-like_sf"/>
</dbReference>
<dbReference type="InterPro" id="IPR005474">
    <property type="entry name" value="Transketolase_N"/>
</dbReference>
<reference evidence="2" key="2">
    <citation type="submission" date="2011-02" db="EMBL/GenBank/DDBJ databases">
        <authorList>
            <person name="MacLean D."/>
        </authorList>
    </citation>
    <scope>NUCLEOTIDE SEQUENCE</scope>
</reference>
<dbReference type="GO" id="GO:0003676">
    <property type="term" value="F:nucleic acid binding"/>
    <property type="evidence" value="ECO:0007669"/>
    <property type="project" value="InterPro"/>
</dbReference>
<dbReference type="PANTHER" id="PTHR43522:SF2">
    <property type="entry name" value="TRANSKETOLASE 1-RELATED"/>
    <property type="match status" value="1"/>
</dbReference>
<dbReference type="InterPro" id="IPR036397">
    <property type="entry name" value="RNaseH_sf"/>
</dbReference>